<evidence type="ECO:0000313" key="3">
    <source>
        <dbReference type="Proteomes" id="UP000254101"/>
    </source>
</evidence>
<sequence>MPLVDVSVARGEDGKLIVSLINLSPDTSARVTTNLEGTASGRIITGPELDTHNTFDNPERITPAPYTARSRGGELVFDLPAKSLVVVTID</sequence>
<feature type="domain" description="Alpha-L-arabinofuranosidase C-terminal" evidence="1">
    <location>
        <begin position="25"/>
        <end position="83"/>
    </location>
</feature>
<proteinExistence type="predicted"/>
<dbReference type="AlphaFoldDB" id="A0A395LH19"/>
<accession>A0A395LH19</accession>
<dbReference type="SUPFAM" id="SSF51011">
    <property type="entry name" value="Glycosyl hydrolase domain"/>
    <property type="match status" value="1"/>
</dbReference>
<comment type="caution">
    <text evidence="2">The sequence shown here is derived from an EMBL/GenBank/DDBJ whole genome shotgun (WGS) entry which is preliminary data.</text>
</comment>
<reference evidence="2 3" key="1">
    <citation type="submission" date="2018-07" db="EMBL/GenBank/DDBJ databases">
        <title>Erythrobacter nanhaiensis sp. nov., a novel member of the genus Erythrobacter isolated from the South China Sea.</title>
        <authorList>
            <person name="Chen X."/>
            <person name="Liu J."/>
        </authorList>
    </citation>
    <scope>NUCLEOTIDE SEQUENCE [LARGE SCALE GENOMIC DNA]</scope>
    <source>
        <strain evidence="2 3">S-5</strain>
    </source>
</reference>
<evidence type="ECO:0000259" key="1">
    <source>
        <dbReference type="Pfam" id="PF06964"/>
    </source>
</evidence>
<protein>
    <recommendedName>
        <fullName evidence="1">Alpha-L-arabinofuranosidase C-terminal domain-containing protein</fullName>
    </recommendedName>
</protein>
<dbReference type="Gene3D" id="2.60.40.1180">
    <property type="entry name" value="Golgi alpha-mannosidase II"/>
    <property type="match status" value="1"/>
</dbReference>
<dbReference type="GO" id="GO:0046373">
    <property type="term" value="P:L-arabinose metabolic process"/>
    <property type="evidence" value="ECO:0007669"/>
    <property type="project" value="InterPro"/>
</dbReference>
<dbReference type="EMBL" id="QRBB01000002">
    <property type="protein sequence ID" value="RDS76103.1"/>
    <property type="molecule type" value="Genomic_DNA"/>
</dbReference>
<dbReference type="InterPro" id="IPR010720">
    <property type="entry name" value="Alpha-L-AF_C"/>
</dbReference>
<dbReference type="Proteomes" id="UP000254101">
    <property type="component" value="Unassembled WGS sequence"/>
</dbReference>
<name>A0A395LH19_9SPHN</name>
<dbReference type="GO" id="GO:0046556">
    <property type="term" value="F:alpha-L-arabinofuranosidase activity"/>
    <property type="evidence" value="ECO:0007669"/>
    <property type="project" value="InterPro"/>
</dbReference>
<evidence type="ECO:0000313" key="2">
    <source>
        <dbReference type="EMBL" id="RDS76103.1"/>
    </source>
</evidence>
<keyword evidence="3" id="KW-1185">Reference proteome</keyword>
<dbReference type="InterPro" id="IPR013780">
    <property type="entry name" value="Glyco_hydro_b"/>
</dbReference>
<gene>
    <name evidence="2" type="ORF">DL238_15745</name>
</gene>
<dbReference type="Pfam" id="PF06964">
    <property type="entry name" value="Alpha-L-AF_C"/>
    <property type="match status" value="1"/>
</dbReference>
<organism evidence="2 3">
    <name type="scientific">Alteriqipengyuania lutimaris</name>
    <dbReference type="NCBI Taxonomy" id="1538146"/>
    <lineage>
        <taxon>Bacteria</taxon>
        <taxon>Pseudomonadati</taxon>
        <taxon>Pseudomonadota</taxon>
        <taxon>Alphaproteobacteria</taxon>
        <taxon>Sphingomonadales</taxon>
        <taxon>Erythrobacteraceae</taxon>
        <taxon>Alteriqipengyuania</taxon>
    </lineage>
</organism>
<dbReference type="OrthoDB" id="9758333at2"/>